<protein>
    <submittedName>
        <fullName evidence="1">Uncharacterized protein</fullName>
    </submittedName>
</protein>
<reference evidence="1" key="1">
    <citation type="journal article" date="2014" name="Front. Microbiol.">
        <title>High frequency of phylogenetically diverse reductive dehalogenase-homologous genes in deep subseafloor sedimentary metagenomes.</title>
        <authorList>
            <person name="Kawai M."/>
            <person name="Futagami T."/>
            <person name="Toyoda A."/>
            <person name="Takaki Y."/>
            <person name="Nishi S."/>
            <person name="Hori S."/>
            <person name="Arai W."/>
            <person name="Tsubouchi T."/>
            <person name="Morono Y."/>
            <person name="Uchiyama I."/>
            <person name="Ito T."/>
            <person name="Fujiyama A."/>
            <person name="Inagaki F."/>
            <person name="Takami H."/>
        </authorList>
    </citation>
    <scope>NUCLEOTIDE SEQUENCE</scope>
    <source>
        <strain evidence="1">Expedition CK06-06</strain>
    </source>
</reference>
<gene>
    <name evidence="1" type="ORF">S03H2_72320</name>
</gene>
<organism evidence="1">
    <name type="scientific">marine sediment metagenome</name>
    <dbReference type="NCBI Taxonomy" id="412755"/>
    <lineage>
        <taxon>unclassified sequences</taxon>
        <taxon>metagenomes</taxon>
        <taxon>ecological metagenomes</taxon>
    </lineage>
</organism>
<feature type="non-terminal residue" evidence="1">
    <location>
        <position position="1"/>
    </location>
</feature>
<dbReference type="AlphaFoldDB" id="X1LZ96"/>
<name>X1LZ96_9ZZZZ</name>
<comment type="caution">
    <text evidence="1">The sequence shown here is derived from an EMBL/GenBank/DDBJ whole genome shotgun (WGS) entry which is preliminary data.</text>
</comment>
<evidence type="ECO:0000313" key="1">
    <source>
        <dbReference type="EMBL" id="GAH99443.1"/>
    </source>
</evidence>
<sequence length="39" mass="4453">HSFISQFEKETKEEDLTLRAYLSNLKGKIEAVKTIASKV</sequence>
<proteinExistence type="predicted"/>
<accession>X1LZ96</accession>
<dbReference type="EMBL" id="BARU01048822">
    <property type="protein sequence ID" value="GAH99443.1"/>
    <property type="molecule type" value="Genomic_DNA"/>
</dbReference>